<evidence type="ECO:0000256" key="9">
    <source>
        <dbReference type="ARBA" id="ARBA00023139"/>
    </source>
</evidence>
<keyword evidence="12 13" id="KW-0449">Lipoprotein</keyword>
<dbReference type="Pfam" id="PF03550">
    <property type="entry name" value="LolB"/>
    <property type="match status" value="1"/>
</dbReference>
<dbReference type="PROSITE" id="PS51257">
    <property type="entry name" value="PROKAR_LIPOPROTEIN"/>
    <property type="match status" value="1"/>
</dbReference>
<proteinExistence type="inferred from homology"/>
<evidence type="ECO:0000313" key="16">
    <source>
        <dbReference type="Proteomes" id="UP000294772"/>
    </source>
</evidence>
<evidence type="ECO:0000256" key="7">
    <source>
        <dbReference type="ARBA" id="ARBA00022927"/>
    </source>
</evidence>
<protein>
    <recommendedName>
        <fullName evidence="4">Outer-membrane lipoprotein LolB</fullName>
    </recommendedName>
</protein>
<comment type="similarity">
    <text evidence="2">Belongs to the LolB family.</text>
</comment>
<dbReference type="GO" id="GO:0015031">
    <property type="term" value="P:protein transport"/>
    <property type="evidence" value="ECO:0007669"/>
    <property type="project" value="UniProtKB-KW"/>
</dbReference>
<evidence type="ECO:0000256" key="1">
    <source>
        <dbReference type="ARBA" id="ARBA00004459"/>
    </source>
</evidence>
<keyword evidence="15" id="KW-1185">Reference proteome</keyword>
<dbReference type="Proteomes" id="UP000239406">
    <property type="component" value="Unassembled WGS sequence"/>
</dbReference>
<name>A0A2S5T3G3_9BURK</name>
<keyword evidence="8" id="KW-0472">Membrane</keyword>
<dbReference type="InterPro" id="IPR004565">
    <property type="entry name" value="OM_lipoprot_LolB"/>
</dbReference>
<keyword evidence="6" id="KW-0732">Signal</keyword>
<comment type="subcellular location">
    <subcellularLocation>
        <location evidence="1">Cell outer membrane</location>
        <topology evidence="1">Lipid-anchor</topology>
    </subcellularLocation>
</comment>
<evidence type="ECO:0000313" key="15">
    <source>
        <dbReference type="Proteomes" id="UP000239406"/>
    </source>
</evidence>
<dbReference type="AlphaFoldDB" id="A0A2S5T3G3"/>
<evidence type="ECO:0000256" key="4">
    <source>
        <dbReference type="ARBA" id="ARBA00016202"/>
    </source>
</evidence>
<gene>
    <name evidence="13" type="ORF">C1702_11305</name>
    <name evidence="14" type="ORF">EV676_102590</name>
</gene>
<sequence length="181" mass="19539">MRTVRLPRLLLLALAVLLAGCASLRSPVEGLAMAASGRLAIRIEAARPGESPRASTAFFELLGEAARGELRLSNTLGTTVAVAWWQPGEAWLRAEGRTQRYADLDELTREMVGEPLPVVALFHWLRGEPWPGAASEPLDGGAPGFRQLGWSVQLEQAADGLITAVRQVPPVVTVRARLDRS</sequence>
<dbReference type="InterPro" id="IPR029046">
    <property type="entry name" value="LolA/LolB/LppX"/>
</dbReference>
<keyword evidence="9" id="KW-0564">Palmitate</keyword>
<organism evidence="13 15">
    <name type="scientific">Caldimonas thermodepolymerans</name>
    <dbReference type="NCBI Taxonomy" id="215580"/>
    <lineage>
        <taxon>Bacteria</taxon>
        <taxon>Pseudomonadati</taxon>
        <taxon>Pseudomonadota</taxon>
        <taxon>Betaproteobacteria</taxon>
        <taxon>Burkholderiales</taxon>
        <taxon>Sphaerotilaceae</taxon>
        <taxon>Caldimonas</taxon>
    </lineage>
</organism>
<keyword evidence="5" id="KW-0813">Transport</keyword>
<keyword evidence="11" id="KW-0998">Cell outer membrane</keyword>
<dbReference type="SUPFAM" id="SSF89392">
    <property type="entry name" value="Prokaryotic lipoproteins and lipoprotein localization factors"/>
    <property type="match status" value="1"/>
</dbReference>
<dbReference type="Gene3D" id="2.50.20.10">
    <property type="entry name" value="Lipoprotein localisation LolA/LolB/LppX"/>
    <property type="match status" value="1"/>
</dbReference>
<evidence type="ECO:0000256" key="6">
    <source>
        <dbReference type="ARBA" id="ARBA00022729"/>
    </source>
</evidence>
<dbReference type="EMBL" id="PSNY01000011">
    <property type="protein sequence ID" value="PPE69520.1"/>
    <property type="molecule type" value="Genomic_DNA"/>
</dbReference>
<reference evidence="14 16" key="2">
    <citation type="submission" date="2019-03" db="EMBL/GenBank/DDBJ databases">
        <title>Genomic Encyclopedia of Type Strains, Phase IV (KMG-IV): sequencing the most valuable type-strain genomes for metagenomic binning, comparative biology and taxonomic classification.</title>
        <authorList>
            <person name="Goeker M."/>
        </authorList>
    </citation>
    <scope>NUCLEOTIDE SEQUENCE [LARGE SCALE GENOMIC DNA]</scope>
    <source>
        <strain evidence="14 16">DSM 15264</strain>
    </source>
</reference>
<accession>A0A2S5T3G3</accession>
<keyword evidence="7" id="KW-0653">Protein transport</keyword>
<evidence type="ECO:0000313" key="13">
    <source>
        <dbReference type="EMBL" id="PPE69520.1"/>
    </source>
</evidence>
<dbReference type="GO" id="GO:0009279">
    <property type="term" value="C:cell outer membrane"/>
    <property type="evidence" value="ECO:0007669"/>
    <property type="project" value="UniProtKB-SubCell"/>
</dbReference>
<evidence type="ECO:0000256" key="3">
    <source>
        <dbReference type="ARBA" id="ARBA00011245"/>
    </source>
</evidence>
<comment type="caution">
    <text evidence="13">The sequence shown here is derived from an EMBL/GenBank/DDBJ whole genome shotgun (WGS) entry which is preliminary data.</text>
</comment>
<evidence type="ECO:0000256" key="10">
    <source>
        <dbReference type="ARBA" id="ARBA00023186"/>
    </source>
</evidence>
<evidence type="ECO:0000256" key="2">
    <source>
        <dbReference type="ARBA" id="ARBA00009696"/>
    </source>
</evidence>
<evidence type="ECO:0000256" key="11">
    <source>
        <dbReference type="ARBA" id="ARBA00023237"/>
    </source>
</evidence>
<dbReference type="EMBL" id="SLXF01000002">
    <property type="protein sequence ID" value="TCP09076.1"/>
    <property type="molecule type" value="Genomic_DNA"/>
</dbReference>
<evidence type="ECO:0000256" key="8">
    <source>
        <dbReference type="ARBA" id="ARBA00023136"/>
    </source>
</evidence>
<reference evidence="13 15" key="1">
    <citation type="submission" date="2018-02" db="EMBL/GenBank/DDBJ databases">
        <title>Reclassifiation of [Polyangium] brachysporum DSM 7029 as Guopingzhaonella breviflexa gen. nov., sp. nov., a member of the family Comamonadaceae.</title>
        <authorList>
            <person name="Tang B."/>
        </authorList>
    </citation>
    <scope>NUCLEOTIDE SEQUENCE [LARGE SCALE GENOMIC DNA]</scope>
    <source>
        <strain evidence="13 15">DSM 15344</strain>
    </source>
</reference>
<dbReference type="RefSeq" id="WP_104357814.1">
    <property type="nucleotide sequence ID" value="NZ_CP064338.1"/>
</dbReference>
<dbReference type="OrthoDB" id="5296388at2"/>
<evidence type="ECO:0000256" key="5">
    <source>
        <dbReference type="ARBA" id="ARBA00022448"/>
    </source>
</evidence>
<keyword evidence="10" id="KW-0143">Chaperone</keyword>
<evidence type="ECO:0000256" key="12">
    <source>
        <dbReference type="ARBA" id="ARBA00023288"/>
    </source>
</evidence>
<dbReference type="Proteomes" id="UP000294772">
    <property type="component" value="Unassembled WGS sequence"/>
</dbReference>
<evidence type="ECO:0000313" key="14">
    <source>
        <dbReference type="EMBL" id="TCP09076.1"/>
    </source>
</evidence>
<comment type="subunit">
    <text evidence="3">Monomer.</text>
</comment>